<evidence type="ECO:0000313" key="3">
    <source>
        <dbReference type="Proteomes" id="UP000267096"/>
    </source>
</evidence>
<organism evidence="2 3">
    <name type="scientific">Anisakis simplex</name>
    <name type="common">Herring worm</name>
    <dbReference type="NCBI Taxonomy" id="6269"/>
    <lineage>
        <taxon>Eukaryota</taxon>
        <taxon>Metazoa</taxon>
        <taxon>Ecdysozoa</taxon>
        <taxon>Nematoda</taxon>
        <taxon>Chromadorea</taxon>
        <taxon>Rhabditida</taxon>
        <taxon>Spirurina</taxon>
        <taxon>Ascaridomorpha</taxon>
        <taxon>Ascaridoidea</taxon>
        <taxon>Anisakidae</taxon>
        <taxon>Anisakis</taxon>
        <taxon>Anisakis simplex complex</taxon>
    </lineage>
</organism>
<keyword evidence="3" id="KW-1185">Reference proteome</keyword>
<name>A0A3P6N7Z9_ANISI</name>
<accession>A0A3P6N7Z9</accession>
<evidence type="ECO:0000313" key="2">
    <source>
        <dbReference type="EMBL" id="VDK17706.1"/>
    </source>
</evidence>
<gene>
    <name evidence="2" type="ORF">ASIM_LOCUS434</name>
</gene>
<dbReference type="OrthoDB" id="5838444at2759"/>
<protein>
    <recommendedName>
        <fullName evidence="4">OV39 antigen</fullName>
    </recommendedName>
</protein>
<keyword evidence="1" id="KW-0175">Coiled coil</keyword>
<dbReference type="Proteomes" id="UP000267096">
    <property type="component" value="Unassembled WGS sequence"/>
</dbReference>
<dbReference type="PANTHER" id="PTHR21593:SF36">
    <property type="entry name" value="DUF148 DOMAIN-CONTAINING PROTEIN-RELATED"/>
    <property type="match status" value="1"/>
</dbReference>
<dbReference type="PANTHER" id="PTHR21593">
    <property type="entry name" value="PRION-LIKE- Q/N-RICH -DOMAIN-BEARING PROTEIN PROTEIN"/>
    <property type="match status" value="1"/>
</dbReference>
<evidence type="ECO:0008006" key="4">
    <source>
        <dbReference type="Google" id="ProtNLM"/>
    </source>
</evidence>
<dbReference type="InterPro" id="IPR052823">
    <property type="entry name" value="SXP/RAL-2_related"/>
</dbReference>
<reference evidence="2 3" key="1">
    <citation type="submission" date="2018-11" db="EMBL/GenBank/DDBJ databases">
        <authorList>
            <consortium name="Pathogen Informatics"/>
        </authorList>
    </citation>
    <scope>NUCLEOTIDE SEQUENCE [LARGE SCALE GENOMIC DNA]</scope>
</reference>
<sequence length="175" mass="20537">MPPFVVEMPDEEQKEVKTIWRNYKKGDDCGELREQTKAVLDRLPSETRDRIFHHGPSFLRGASDDVRRQFKEVWKNSSLNHEEKLSAVRELAEKLLNKKQLAEFKRIDAERERAKEEFAAKVSKLSPAAKEAYDKLEELKKEKAKIYESLSPEVRIEINRLFAKKPKDNKKKRGV</sequence>
<dbReference type="AlphaFoldDB" id="A0A3P6N7Z9"/>
<evidence type="ECO:0000256" key="1">
    <source>
        <dbReference type="SAM" id="Coils"/>
    </source>
</evidence>
<feature type="coiled-coil region" evidence="1">
    <location>
        <begin position="92"/>
        <end position="149"/>
    </location>
</feature>
<dbReference type="EMBL" id="UYRR01000266">
    <property type="protein sequence ID" value="VDK17706.1"/>
    <property type="molecule type" value="Genomic_DNA"/>
</dbReference>
<proteinExistence type="predicted"/>